<keyword evidence="3" id="KW-1185">Reference proteome</keyword>
<proteinExistence type="predicted"/>
<evidence type="ECO:0000313" key="2">
    <source>
        <dbReference type="EMBL" id="KAK3057805.1"/>
    </source>
</evidence>
<sequence length="352" mass="37970">MAAPGESILEGISNTNYPGSPTTASSITACSKALVIPHVLKGIICSLPRHQVLQVKAVCKVWHTTCQSSKQIRLAAILHPSTTTLDIENQDLQEEMGSVCCIPYYPGEQLRLHLGLREMMNGAGLIGFAISTSIMAADTTDAMADLSITTADAASDSSSNSITACKKGLAIPHILKGVICDLPPLQILQAKAVCKTWYTTINNSEQIFLATIAHPTGTTFQAGDGELQQALGHTCCTPCYPGGSLSLHPAFKVLVTEQGYKTFTITHYTTPRPTIEDYYEDFVTIPPCSAVGMQVNYMAMVPTFRRVKEHCIVYVPTGVTIGDLLDVAEKLKWHEGHLHESFLGTCGQMALN</sequence>
<dbReference type="Proteomes" id="UP001271007">
    <property type="component" value="Unassembled WGS sequence"/>
</dbReference>
<dbReference type="InterPro" id="IPR001810">
    <property type="entry name" value="F-box_dom"/>
</dbReference>
<accession>A0AAJ0GHW3</accession>
<name>A0AAJ0GHW3_9PEZI</name>
<dbReference type="Pfam" id="PF00646">
    <property type="entry name" value="F-box"/>
    <property type="match status" value="1"/>
</dbReference>
<gene>
    <name evidence="2" type="ORF">LTR09_000880</name>
</gene>
<dbReference type="AlphaFoldDB" id="A0AAJ0GHW3"/>
<protein>
    <recommendedName>
        <fullName evidence="1">F-box domain-containing protein</fullName>
    </recommendedName>
</protein>
<evidence type="ECO:0000259" key="1">
    <source>
        <dbReference type="Pfam" id="PF00646"/>
    </source>
</evidence>
<organism evidence="2 3">
    <name type="scientific">Extremus antarcticus</name>
    <dbReference type="NCBI Taxonomy" id="702011"/>
    <lineage>
        <taxon>Eukaryota</taxon>
        <taxon>Fungi</taxon>
        <taxon>Dikarya</taxon>
        <taxon>Ascomycota</taxon>
        <taxon>Pezizomycotina</taxon>
        <taxon>Dothideomycetes</taxon>
        <taxon>Dothideomycetidae</taxon>
        <taxon>Mycosphaerellales</taxon>
        <taxon>Extremaceae</taxon>
        <taxon>Extremus</taxon>
    </lineage>
</organism>
<feature type="domain" description="F-box" evidence="1">
    <location>
        <begin position="173"/>
        <end position="204"/>
    </location>
</feature>
<dbReference type="EMBL" id="JAWDJX010000002">
    <property type="protein sequence ID" value="KAK3057805.1"/>
    <property type="molecule type" value="Genomic_DNA"/>
</dbReference>
<comment type="caution">
    <text evidence="2">The sequence shown here is derived from an EMBL/GenBank/DDBJ whole genome shotgun (WGS) entry which is preliminary data.</text>
</comment>
<reference evidence="2" key="1">
    <citation type="submission" date="2023-04" db="EMBL/GenBank/DDBJ databases">
        <title>Black Yeasts Isolated from many extreme environments.</title>
        <authorList>
            <person name="Coleine C."/>
            <person name="Stajich J.E."/>
            <person name="Selbmann L."/>
        </authorList>
    </citation>
    <scope>NUCLEOTIDE SEQUENCE</scope>
    <source>
        <strain evidence="2">CCFEE 5312</strain>
    </source>
</reference>
<evidence type="ECO:0000313" key="3">
    <source>
        <dbReference type="Proteomes" id="UP001271007"/>
    </source>
</evidence>